<gene>
    <name evidence="4" type="ORF">E6H00_16190</name>
</gene>
<evidence type="ECO:0000259" key="3">
    <source>
        <dbReference type="SMART" id="SM00939"/>
    </source>
</evidence>
<dbReference type="EMBL" id="VBAK01000164">
    <property type="protein sequence ID" value="TMI87251.1"/>
    <property type="molecule type" value="Genomic_DNA"/>
</dbReference>
<dbReference type="PANTHER" id="PTHR43056:SF10">
    <property type="entry name" value="COCE_NOND FAMILY, PUTATIVE (AFU_ORTHOLOGUE AFUA_7G00600)-RELATED"/>
    <property type="match status" value="1"/>
</dbReference>
<dbReference type="InterPro" id="IPR029058">
    <property type="entry name" value="AB_hydrolase_fold"/>
</dbReference>
<sequence>MLIEWDLGIRMDDGLVLRADVFRPAAAGRCPVILSYGPYAKGLPFQQGYPDQWRRLTEAHPEVVRGSSGRYQNWEVVDPEKWVPDGYACVRVDSRGAGRSPGFLDPFCPRETRDFYLCIEWAGAQAWSNGKVGLLGISYYAINQWHVASLRPPHLAAICPWEGAADWYRDMSRHGGIVCVFWDNWMRKQVITVQHGVGDRGPANPNTGQPAAGPETLPEAELAANRADLRRAIVSHPLDGEYHRERSPVWSRITVPLLSAANWGGQGLHPRGNFEGFMRAASPEKWLEVHGLEHWTEFYTDYGLGLQKRFFDHYLKGADNGWERQPRVLLQIRHVDRFVPRAEEAWPIPRTRWTRFYLDAAAGTLAPQPAARAGAVEFDALGDGVTLSTPPLAEDTEVTGPAAAKLFVSSSTTDADLFAVLRAFDPGGREVDFQGALDPHTPIGQGWLRASHRRRDPQLSTEWRPYHSHDQAEPLAPDVVYELDVEIWPTSLVVPAGHRIALTILGKDFERSEGGLRMTTFANPMRGSGPFLHNDPEDRPPEVFAGRTTVHTGGARASYLLLPVIPA</sequence>
<evidence type="ECO:0000256" key="2">
    <source>
        <dbReference type="SAM" id="MobiDB-lite"/>
    </source>
</evidence>
<dbReference type="Proteomes" id="UP000318509">
    <property type="component" value="Unassembled WGS sequence"/>
</dbReference>
<dbReference type="PANTHER" id="PTHR43056">
    <property type="entry name" value="PEPTIDASE S9 PROLYL OLIGOPEPTIDASE"/>
    <property type="match status" value="1"/>
</dbReference>
<feature type="region of interest" description="Disordered" evidence="2">
    <location>
        <begin position="196"/>
        <end position="215"/>
    </location>
</feature>
<dbReference type="InterPro" id="IPR008979">
    <property type="entry name" value="Galactose-bd-like_sf"/>
</dbReference>
<organism evidence="4 5">
    <name type="scientific">Candidatus Segetimicrobium genomatis</name>
    <dbReference type="NCBI Taxonomy" id="2569760"/>
    <lineage>
        <taxon>Bacteria</taxon>
        <taxon>Bacillati</taxon>
        <taxon>Candidatus Sysuimicrobiota</taxon>
        <taxon>Candidatus Sysuimicrobiia</taxon>
        <taxon>Candidatus Sysuimicrobiales</taxon>
        <taxon>Candidatus Segetimicrobiaceae</taxon>
        <taxon>Candidatus Segetimicrobium</taxon>
    </lineage>
</organism>
<dbReference type="InterPro" id="IPR005674">
    <property type="entry name" value="CocE/Ser_esterase"/>
</dbReference>
<feature type="domain" description="Xaa-Pro dipeptidyl-peptidase C-terminal" evidence="3">
    <location>
        <begin position="308"/>
        <end position="561"/>
    </location>
</feature>
<dbReference type="GO" id="GO:0008239">
    <property type="term" value="F:dipeptidyl-peptidase activity"/>
    <property type="evidence" value="ECO:0007669"/>
    <property type="project" value="InterPro"/>
</dbReference>
<dbReference type="Gene3D" id="2.60.120.260">
    <property type="entry name" value="Galactose-binding domain-like"/>
    <property type="match status" value="1"/>
</dbReference>
<dbReference type="InterPro" id="IPR050585">
    <property type="entry name" value="Xaa-Pro_dipeptidyl-ppase/CocE"/>
</dbReference>
<reference evidence="4 5" key="1">
    <citation type="journal article" date="2019" name="Nat. Microbiol.">
        <title>Mediterranean grassland soil C-N compound turnover is dependent on rainfall and depth, and is mediated by genomically divergent microorganisms.</title>
        <authorList>
            <person name="Diamond S."/>
            <person name="Andeer P.F."/>
            <person name="Li Z."/>
            <person name="Crits-Christoph A."/>
            <person name="Burstein D."/>
            <person name="Anantharaman K."/>
            <person name="Lane K.R."/>
            <person name="Thomas B.C."/>
            <person name="Pan C."/>
            <person name="Northen T.R."/>
            <person name="Banfield J.F."/>
        </authorList>
    </citation>
    <scope>NUCLEOTIDE SEQUENCE [LARGE SCALE GENOMIC DNA]</scope>
    <source>
        <strain evidence="4">NP_3</strain>
    </source>
</reference>
<dbReference type="AlphaFoldDB" id="A0A537JUN2"/>
<comment type="caution">
    <text evidence="4">The sequence shown here is derived from an EMBL/GenBank/DDBJ whole genome shotgun (WGS) entry which is preliminary data.</text>
</comment>
<dbReference type="NCBIfam" id="TIGR00976">
    <property type="entry name" value="CocE_NonD"/>
    <property type="match status" value="1"/>
</dbReference>
<dbReference type="InterPro" id="IPR000383">
    <property type="entry name" value="Xaa-Pro-like_dom"/>
</dbReference>
<dbReference type="Pfam" id="PF02129">
    <property type="entry name" value="Peptidase_S15"/>
    <property type="match status" value="1"/>
</dbReference>
<evidence type="ECO:0000256" key="1">
    <source>
        <dbReference type="ARBA" id="ARBA00022801"/>
    </source>
</evidence>
<dbReference type="SUPFAM" id="SSF53474">
    <property type="entry name" value="alpha/beta-Hydrolases"/>
    <property type="match status" value="1"/>
</dbReference>
<proteinExistence type="predicted"/>
<dbReference type="InterPro" id="IPR013736">
    <property type="entry name" value="Xaa-Pro_dipept_C"/>
</dbReference>
<dbReference type="Gene3D" id="1.10.3020.20">
    <property type="match status" value="1"/>
</dbReference>
<evidence type="ECO:0000313" key="4">
    <source>
        <dbReference type="EMBL" id="TMI87251.1"/>
    </source>
</evidence>
<name>A0A537JUN2_9BACT</name>
<dbReference type="Gene3D" id="3.40.50.1820">
    <property type="entry name" value="alpha/beta hydrolase"/>
    <property type="match status" value="1"/>
</dbReference>
<dbReference type="SUPFAM" id="SSF49785">
    <property type="entry name" value="Galactose-binding domain-like"/>
    <property type="match status" value="1"/>
</dbReference>
<evidence type="ECO:0000313" key="5">
    <source>
        <dbReference type="Proteomes" id="UP000318509"/>
    </source>
</evidence>
<dbReference type="SMART" id="SM00939">
    <property type="entry name" value="PepX_C"/>
    <property type="match status" value="1"/>
</dbReference>
<protein>
    <submittedName>
        <fullName evidence="4">CocE/NonD family hydrolase</fullName>
    </submittedName>
</protein>
<keyword evidence="1 4" id="KW-0378">Hydrolase</keyword>
<accession>A0A537JUN2</accession>
<dbReference type="Pfam" id="PF08530">
    <property type="entry name" value="PepX_C"/>
    <property type="match status" value="1"/>
</dbReference>